<dbReference type="SUPFAM" id="SSF53474">
    <property type="entry name" value="alpha/beta-Hydrolases"/>
    <property type="match status" value="1"/>
</dbReference>
<dbReference type="Proteomes" id="UP000515153">
    <property type="component" value="Chromosome VII"/>
</dbReference>
<dbReference type="InterPro" id="IPR029058">
    <property type="entry name" value="AB_hydrolase_fold"/>
</dbReference>
<feature type="region of interest" description="Disordered" evidence="2">
    <location>
        <begin position="34"/>
        <end position="61"/>
    </location>
</feature>
<evidence type="ECO:0000259" key="3">
    <source>
        <dbReference type="Pfam" id="PF03959"/>
    </source>
</evidence>
<keyword evidence="1" id="KW-0378">Hydrolase</keyword>
<name>A0A6P8AYI7_PYRGI</name>
<dbReference type="InterPro" id="IPR005645">
    <property type="entry name" value="FSH-like_dom"/>
</dbReference>
<dbReference type="PANTHER" id="PTHR48070:SF6">
    <property type="entry name" value="ESTERASE OVCA2"/>
    <property type="match status" value="1"/>
</dbReference>
<sequence length="313" mass="34122">MIRTWIFVKPNICTRSRIPVSHFHILRPMSINMSANEHHPEPASDAKAAPQSRPQAAKKPGKKEIKILMLHGYTQSGPLFHAKTRALEKLMIKSLAPFNVQPTLIYPTAPNQLRAEDIPGCDPAEAADDPRAADSWAWFRKDDATGAYRQLREGMSRLTEAVRDAGGVEGVVGFSQGAAMAGMMAAVLDEPRREVPGSESARQWVAELREANGGRALRFAVIYSGFAAQPPGLGWMYDPSIRTPTMHFIGSLDTVVDEKRSRELADKCENPLVIEHPGGHHVPTGKEFAMPLIGFIKQKCVDDVAAAAAADGA</sequence>
<dbReference type="KEGG" id="pgri:PgNI_10819"/>
<reference evidence="5" key="2">
    <citation type="submission" date="2019-10" db="EMBL/GenBank/DDBJ databases">
        <authorList>
            <consortium name="NCBI Genome Project"/>
        </authorList>
    </citation>
    <scope>NUCLEOTIDE SEQUENCE</scope>
    <source>
        <strain evidence="5">NI907</strain>
    </source>
</reference>
<dbReference type="PANTHER" id="PTHR48070">
    <property type="entry name" value="ESTERASE OVCA2"/>
    <property type="match status" value="1"/>
</dbReference>
<protein>
    <recommendedName>
        <fullName evidence="3">Serine hydrolase domain-containing protein</fullName>
    </recommendedName>
</protein>
<evidence type="ECO:0000313" key="5">
    <source>
        <dbReference type="RefSeq" id="XP_030979978.1"/>
    </source>
</evidence>
<reference evidence="4 5" key="1">
    <citation type="journal article" date="2019" name="Mol. Biol. Evol.">
        <title>Blast fungal genomes show frequent chromosomal changes, gene gains and losses, and effector gene turnover.</title>
        <authorList>
            <person name="Gomez Luciano L.B."/>
            <person name="Jason Tsai I."/>
            <person name="Chuma I."/>
            <person name="Tosa Y."/>
            <person name="Chen Y.H."/>
            <person name="Li J.Y."/>
            <person name="Li M.Y."/>
            <person name="Jade Lu M.Y."/>
            <person name="Nakayashiki H."/>
            <person name="Li W.H."/>
        </authorList>
    </citation>
    <scope>NUCLEOTIDE SEQUENCE [LARGE SCALE GENOMIC DNA]</scope>
    <source>
        <strain evidence="4 5">NI907</strain>
    </source>
</reference>
<dbReference type="RefSeq" id="XP_030979978.1">
    <property type="nucleotide sequence ID" value="XM_031130793.1"/>
</dbReference>
<dbReference type="GO" id="GO:0005737">
    <property type="term" value="C:cytoplasm"/>
    <property type="evidence" value="ECO:0007669"/>
    <property type="project" value="TreeGrafter"/>
</dbReference>
<dbReference type="Pfam" id="PF03959">
    <property type="entry name" value="FSH1"/>
    <property type="match status" value="1"/>
</dbReference>
<accession>A0A6P8AYI7</accession>
<gene>
    <name evidence="5" type="ORF">PgNI_10819</name>
</gene>
<dbReference type="GO" id="GO:0005634">
    <property type="term" value="C:nucleus"/>
    <property type="evidence" value="ECO:0007669"/>
    <property type="project" value="TreeGrafter"/>
</dbReference>
<organism evidence="4 5">
    <name type="scientific">Pyricularia grisea</name>
    <name type="common">Crabgrass-specific blast fungus</name>
    <name type="synonym">Magnaporthe grisea</name>
    <dbReference type="NCBI Taxonomy" id="148305"/>
    <lineage>
        <taxon>Eukaryota</taxon>
        <taxon>Fungi</taxon>
        <taxon>Dikarya</taxon>
        <taxon>Ascomycota</taxon>
        <taxon>Pezizomycotina</taxon>
        <taxon>Sordariomycetes</taxon>
        <taxon>Sordariomycetidae</taxon>
        <taxon>Magnaporthales</taxon>
        <taxon>Pyriculariaceae</taxon>
        <taxon>Pyricularia</taxon>
    </lineage>
</organism>
<dbReference type="Gene3D" id="3.40.50.1820">
    <property type="entry name" value="alpha/beta hydrolase"/>
    <property type="match status" value="1"/>
</dbReference>
<evidence type="ECO:0000256" key="2">
    <source>
        <dbReference type="SAM" id="MobiDB-lite"/>
    </source>
</evidence>
<feature type="domain" description="Serine hydrolase" evidence="3">
    <location>
        <begin position="63"/>
        <end position="290"/>
    </location>
</feature>
<dbReference type="GO" id="GO:0016787">
    <property type="term" value="F:hydrolase activity"/>
    <property type="evidence" value="ECO:0007669"/>
    <property type="project" value="UniProtKB-KW"/>
</dbReference>
<proteinExistence type="predicted"/>
<reference evidence="5" key="3">
    <citation type="submission" date="2025-08" db="UniProtKB">
        <authorList>
            <consortium name="RefSeq"/>
        </authorList>
    </citation>
    <scope>IDENTIFICATION</scope>
    <source>
        <strain evidence="5">NI907</strain>
    </source>
</reference>
<dbReference type="InterPro" id="IPR050593">
    <property type="entry name" value="LovG"/>
</dbReference>
<dbReference type="GeneID" id="41965698"/>
<evidence type="ECO:0000256" key="1">
    <source>
        <dbReference type="ARBA" id="ARBA00022801"/>
    </source>
</evidence>
<dbReference type="AlphaFoldDB" id="A0A6P8AYI7"/>
<evidence type="ECO:0000313" key="4">
    <source>
        <dbReference type="Proteomes" id="UP000515153"/>
    </source>
</evidence>
<dbReference type="GO" id="GO:0019748">
    <property type="term" value="P:secondary metabolic process"/>
    <property type="evidence" value="ECO:0007669"/>
    <property type="project" value="TreeGrafter"/>
</dbReference>
<keyword evidence="4" id="KW-1185">Reference proteome</keyword>